<keyword evidence="2" id="KW-1185">Reference proteome</keyword>
<proteinExistence type="predicted"/>
<evidence type="ECO:0000313" key="2">
    <source>
        <dbReference type="Proteomes" id="UP000757232"/>
    </source>
</evidence>
<accession>A0A9Q5HY91</accession>
<dbReference type="EMBL" id="LNZH02000182">
    <property type="protein sequence ID" value="OCB88227.1"/>
    <property type="molecule type" value="Genomic_DNA"/>
</dbReference>
<name>A0A9Q5HY91_SANBA</name>
<reference evidence="1" key="1">
    <citation type="submission" date="2016-06" db="EMBL/GenBank/DDBJ databases">
        <title>Draft Genome sequence of the fungus Inonotus baumii.</title>
        <authorList>
            <person name="Zhu H."/>
            <person name="Lin W."/>
        </authorList>
    </citation>
    <scope>NUCLEOTIDE SEQUENCE</scope>
    <source>
        <strain evidence="1">821</strain>
    </source>
</reference>
<comment type="caution">
    <text evidence="1">The sequence shown here is derived from an EMBL/GenBank/DDBJ whole genome shotgun (WGS) entry which is preliminary data.</text>
</comment>
<dbReference type="Proteomes" id="UP000757232">
    <property type="component" value="Unassembled WGS sequence"/>
</dbReference>
<dbReference type="AlphaFoldDB" id="A0A9Q5HY91"/>
<protein>
    <submittedName>
        <fullName evidence="1">Uncharacterized protein</fullName>
    </submittedName>
</protein>
<organism evidence="1 2">
    <name type="scientific">Sanghuangporus baumii</name>
    <name type="common">Phellinus baumii</name>
    <dbReference type="NCBI Taxonomy" id="108892"/>
    <lineage>
        <taxon>Eukaryota</taxon>
        <taxon>Fungi</taxon>
        <taxon>Dikarya</taxon>
        <taxon>Basidiomycota</taxon>
        <taxon>Agaricomycotina</taxon>
        <taxon>Agaricomycetes</taxon>
        <taxon>Hymenochaetales</taxon>
        <taxon>Hymenochaetaceae</taxon>
        <taxon>Sanghuangporus</taxon>
    </lineage>
</organism>
<sequence>MPRKKLVDENAEARRRVNMTRSAVAYNNEDDTATKKLLSGNTHYSGQGRCFARDIKNISGRPPAGVATTNNAQSRLEETSVFRQITVDFRAMNLRSADVASRTNVVTEPDKTLVANTYDDVQPATLFSREAFSGSHRLAYGSTLKSSKPGSLSTKKFSRYGRSSIDTMKRSSFRSASIVSQSTPLLGKTGRRSIRLFRPLEDDSDLYTRYSLGPISQELHTMDTDAGAELHRSESEKRCSQTTNGCIDDDFISQLASQLNEVTLSPCTNLVPDNLVEASQEESVDLFQEPAYPQVRLKGRATSVSLGFIPIAFPEEINIKDLRIPL</sequence>
<dbReference type="OrthoDB" id="10632894at2759"/>
<gene>
    <name evidence="1" type="ORF">A7U60_g4632</name>
</gene>
<evidence type="ECO:0000313" key="1">
    <source>
        <dbReference type="EMBL" id="OCB88227.1"/>
    </source>
</evidence>